<protein>
    <recommendedName>
        <fullName evidence="3">Prolyl 4-hydroxylase alpha subunit Fe(2+) 2OG dioxygenase domain-containing protein</fullName>
    </recommendedName>
</protein>
<dbReference type="Gene3D" id="3.60.130.30">
    <property type="match status" value="1"/>
</dbReference>
<dbReference type="STRING" id="1314674.A0A0D7ASI9"/>
<dbReference type="Proteomes" id="UP000054007">
    <property type="component" value="Unassembled WGS sequence"/>
</dbReference>
<keyword evidence="2" id="KW-1185">Reference proteome</keyword>
<accession>A0A0D7ASI9</accession>
<name>A0A0D7ASI9_9AGAR</name>
<feature type="non-terminal residue" evidence="1">
    <location>
        <position position="98"/>
    </location>
</feature>
<gene>
    <name evidence="1" type="ORF">CYLTODRAFT_321227</name>
</gene>
<dbReference type="AlphaFoldDB" id="A0A0D7ASI9"/>
<evidence type="ECO:0000313" key="1">
    <source>
        <dbReference type="EMBL" id="KIY61172.1"/>
    </source>
</evidence>
<feature type="non-terminal residue" evidence="1">
    <location>
        <position position="1"/>
    </location>
</feature>
<evidence type="ECO:0000313" key="2">
    <source>
        <dbReference type="Proteomes" id="UP000054007"/>
    </source>
</evidence>
<sequence>SLTTFNLGPQVVCRGHCDDHDFSCGWSPLRSFGPFDYKKGGHVVFWELGIAFEFPPGTRIFFPSALLTHSNTRIQPHEQRYSVTSYSSGGEFQWVGRG</sequence>
<organism evidence="1 2">
    <name type="scientific">Cylindrobasidium torrendii FP15055 ss-10</name>
    <dbReference type="NCBI Taxonomy" id="1314674"/>
    <lineage>
        <taxon>Eukaryota</taxon>
        <taxon>Fungi</taxon>
        <taxon>Dikarya</taxon>
        <taxon>Basidiomycota</taxon>
        <taxon>Agaricomycotina</taxon>
        <taxon>Agaricomycetes</taxon>
        <taxon>Agaricomycetidae</taxon>
        <taxon>Agaricales</taxon>
        <taxon>Marasmiineae</taxon>
        <taxon>Physalacriaceae</taxon>
        <taxon>Cylindrobasidium</taxon>
    </lineage>
</organism>
<reference evidence="1 2" key="1">
    <citation type="journal article" date="2015" name="Fungal Genet. Biol.">
        <title>Evolution of novel wood decay mechanisms in Agaricales revealed by the genome sequences of Fistulina hepatica and Cylindrobasidium torrendii.</title>
        <authorList>
            <person name="Floudas D."/>
            <person name="Held B.W."/>
            <person name="Riley R."/>
            <person name="Nagy L.G."/>
            <person name="Koehler G."/>
            <person name="Ransdell A.S."/>
            <person name="Younus H."/>
            <person name="Chow J."/>
            <person name="Chiniquy J."/>
            <person name="Lipzen A."/>
            <person name="Tritt A."/>
            <person name="Sun H."/>
            <person name="Haridas S."/>
            <person name="LaButti K."/>
            <person name="Ohm R.A."/>
            <person name="Kues U."/>
            <person name="Blanchette R.A."/>
            <person name="Grigoriev I.V."/>
            <person name="Minto R.E."/>
            <person name="Hibbett D.S."/>
        </authorList>
    </citation>
    <scope>NUCLEOTIDE SEQUENCE [LARGE SCALE GENOMIC DNA]</scope>
    <source>
        <strain evidence="1 2">FP15055 ss-10</strain>
    </source>
</reference>
<proteinExistence type="predicted"/>
<dbReference type="EMBL" id="KN881025">
    <property type="protein sequence ID" value="KIY61172.1"/>
    <property type="molecule type" value="Genomic_DNA"/>
</dbReference>
<evidence type="ECO:0008006" key="3">
    <source>
        <dbReference type="Google" id="ProtNLM"/>
    </source>
</evidence>
<dbReference type="OrthoDB" id="3202607at2759"/>